<dbReference type="Pfam" id="PF08241">
    <property type="entry name" value="Methyltransf_11"/>
    <property type="match status" value="1"/>
</dbReference>
<dbReference type="EMBL" id="NHSF01000072">
    <property type="protein sequence ID" value="MBK5931931.1"/>
    <property type="molecule type" value="Genomic_DNA"/>
</dbReference>
<dbReference type="PANTHER" id="PTHR44068">
    <property type="entry name" value="ZGC:194242"/>
    <property type="match status" value="1"/>
</dbReference>
<comment type="caution">
    <text evidence="3">The sequence shown here is derived from an EMBL/GenBank/DDBJ whole genome shotgun (WGS) entry which is preliminary data.</text>
</comment>
<dbReference type="AlphaFoldDB" id="A0AAJ0UI44"/>
<reference evidence="3" key="2">
    <citation type="journal article" date="2020" name="Microorganisms">
        <title>Osmotic Adaptation and Compatible Solute Biosynthesis of Phototrophic Bacteria as Revealed from Genome Analyses.</title>
        <authorList>
            <person name="Imhoff J.F."/>
            <person name="Rahn T."/>
            <person name="Kunzel S."/>
            <person name="Keller A."/>
            <person name="Neulinger S.C."/>
        </authorList>
    </citation>
    <scope>NUCLEOTIDE SEQUENCE</scope>
    <source>
        <strain evidence="3">DSM 4395</strain>
    </source>
</reference>
<evidence type="ECO:0000259" key="2">
    <source>
        <dbReference type="Pfam" id="PF08241"/>
    </source>
</evidence>
<evidence type="ECO:0000313" key="3">
    <source>
        <dbReference type="EMBL" id="MBK5931931.1"/>
    </source>
</evidence>
<dbReference type="Gene3D" id="3.40.50.150">
    <property type="entry name" value="Vaccinia Virus protein VP39"/>
    <property type="match status" value="1"/>
</dbReference>
<keyword evidence="4" id="KW-1185">Reference proteome</keyword>
<dbReference type="InterPro" id="IPR013216">
    <property type="entry name" value="Methyltransf_11"/>
</dbReference>
<sequence>MAEHYIHGFSDEERRRLIAQAQMLSTPVFDGLDFSGAQSLLEVGCAVGAELHLIEQHAPQLALTGLDLSARHLRAAHAWLAQHERISLVQGEARTLPFPDDRFDIGITIWLLEHLDDAAAGIRELLRVVKPTGSVILTEVDNHSFGFDPPQPAILAWWDAFNRFQAELGGGDPYIGGRLRQIAESLGAEVQVETPRAVISSSDTTRNRADQLRYLRDLLESGAERMRAHGYATAEMQRAMATAFDRARLQPDIAFHYGAVRLICRKGYR</sequence>
<evidence type="ECO:0000256" key="1">
    <source>
        <dbReference type="ARBA" id="ARBA00022679"/>
    </source>
</evidence>
<dbReference type="InterPro" id="IPR050447">
    <property type="entry name" value="Erg6_SMT_methyltransf"/>
</dbReference>
<dbReference type="GO" id="GO:0008757">
    <property type="term" value="F:S-adenosylmethionine-dependent methyltransferase activity"/>
    <property type="evidence" value="ECO:0007669"/>
    <property type="project" value="InterPro"/>
</dbReference>
<protein>
    <recommendedName>
        <fullName evidence="2">Methyltransferase type 11 domain-containing protein</fullName>
    </recommendedName>
</protein>
<keyword evidence="1" id="KW-0808">Transferase</keyword>
<dbReference type="SUPFAM" id="SSF53335">
    <property type="entry name" value="S-adenosyl-L-methionine-dependent methyltransferases"/>
    <property type="match status" value="1"/>
</dbReference>
<dbReference type="InterPro" id="IPR029063">
    <property type="entry name" value="SAM-dependent_MTases_sf"/>
</dbReference>
<dbReference type="PANTHER" id="PTHR44068:SF11">
    <property type="entry name" value="GERANYL DIPHOSPHATE 2-C-METHYLTRANSFERASE"/>
    <property type="match status" value="1"/>
</dbReference>
<evidence type="ECO:0000313" key="4">
    <source>
        <dbReference type="Proteomes" id="UP001296967"/>
    </source>
</evidence>
<organism evidence="3 4">
    <name type="scientific">Halochromatium salexigens</name>
    <name type="common">Chromatium salexigens</name>
    <dbReference type="NCBI Taxonomy" id="49447"/>
    <lineage>
        <taxon>Bacteria</taxon>
        <taxon>Pseudomonadati</taxon>
        <taxon>Pseudomonadota</taxon>
        <taxon>Gammaproteobacteria</taxon>
        <taxon>Chromatiales</taxon>
        <taxon>Chromatiaceae</taxon>
        <taxon>Halochromatium</taxon>
    </lineage>
</organism>
<proteinExistence type="predicted"/>
<name>A0AAJ0UI44_HALSE</name>
<reference evidence="3" key="1">
    <citation type="submission" date="2017-05" db="EMBL/GenBank/DDBJ databases">
        <authorList>
            <person name="Imhoff J.F."/>
            <person name="Rahn T."/>
            <person name="Kuenzel S."/>
            <person name="Neulinger S.C."/>
        </authorList>
    </citation>
    <scope>NUCLEOTIDE SEQUENCE</scope>
    <source>
        <strain evidence="3">DSM 4395</strain>
    </source>
</reference>
<feature type="domain" description="Methyltransferase type 11" evidence="2">
    <location>
        <begin position="41"/>
        <end position="136"/>
    </location>
</feature>
<accession>A0AAJ0UI44</accession>
<gene>
    <name evidence="3" type="ORF">CCR82_15685</name>
</gene>
<dbReference type="RefSeq" id="WP_201246770.1">
    <property type="nucleotide sequence ID" value="NZ_NHSF01000072.1"/>
</dbReference>
<dbReference type="Proteomes" id="UP001296967">
    <property type="component" value="Unassembled WGS sequence"/>
</dbReference>